<proteinExistence type="inferred from homology"/>
<keyword evidence="10" id="KW-1185">Reference proteome</keyword>
<feature type="transmembrane region" description="Helical" evidence="7">
    <location>
        <begin position="115"/>
        <end position="136"/>
    </location>
</feature>
<evidence type="ECO:0000256" key="6">
    <source>
        <dbReference type="SAM" id="MobiDB-lite"/>
    </source>
</evidence>
<feature type="transmembrane region" description="Helical" evidence="7">
    <location>
        <begin position="386"/>
        <end position="409"/>
    </location>
</feature>
<dbReference type="PROSITE" id="PS50850">
    <property type="entry name" value="MFS"/>
    <property type="match status" value="1"/>
</dbReference>
<dbReference type="SUPFAM" id="SSF103473">
    <property type="entry name" value="MFS general substrate transporter"/>
    <property type="match status" value="1"/>
</dbReference>
<accession>A0ABR1U1B4</accession>
<evidence type="ECO:0000256" key="5">
    <source>
        <dbReference type="ARBA" id="ARBA00023136"/>
    </source>
</evidence>
<dbReference type="Pfam" id="PF07690">
    <property type="entry name" value="MFS_1"/>
    <property type="match status" value="1"/>
</dbReference>
<feature type="transmembrane region" description="Helical" evidence="7">
    <location>
        <begin position="421"/>
        <end position="446"/>
    </location>
</feature>
<evidence type="ECO:0000313" key="9">
    <source>
        <dbReference type="EMBL" id="KAK8052695.1"/>
    </source>
</evidence>
<evidence type="ECO:0000313" key="10">
    <source>
        <dbReference type="Proteomes" id="UP001446871"/>
    </source>
</evidence>
<dbReference type="CDD" id="cd17323">
    <property type="entry name" value="MFS_Tpo1_MDR_like"/>
    <property type="match status" value="1"/>
</dbReference>
<gene>
    <name evidence="9" type="ORF">PG996_011996</name>
</gene>
<comment type="similarity">
    <text evidence="2">Belongs to the major facilitator superfamily.</text>
</comment>
<feature type="transmembrane region" description="Helical" evidence="7">
    <location>
        <begin position="203"/>
        <end position="225"/>
    </location>
</feature>
<dbReference type="EMBL" id="JAQQWM010000008">
    <property type="protein sequence ID" value="KAK8052695.1"/>
    <property type="molecule type" value="Genomic_DNA"/>
</dbReference>
<evidence type="ECO:0000256" key="3">
    <source>
        <dbReference type="ARBA" id="ARBA00022692"/>
    </source>
</evidence>
<organism evidence="9 10">
    <name type="scientific">Apiospora saccharicola</name>
    <dbReference type="NCBI Taxonomy" id="335842"/>
    <lineage>
        <taxon>Eukaryota</taxon>
        <taxon>Fungi</taxon>
        <taxon>Dikarya</taxon>
        <taxon>Ascomycota</taxon>
        <taxon>Pezizomycotina</taxon>
        <taxon>Sordariomycetes</taxon>
        <taxon>Xylariomycetidae</taxon>
        <taxon>Amphisphaeriales</taxon>
        <taxon>Apiosporaceae</taxon>
        <taxon>Apiospora</taxon>
    </lineage>
</organism>
<dbReference type="InterPro" id="IPR020846">
    <property type="entry name" value="MFS_dom"/>
</dbReference>
<feature type="transmembrane region" description="Helical" evidence="7">
    <location>
        <begin position="458"/>
        <end position="478"/>
    </location>
</feature>
<feature type="region of interest" description="Disordered" evidence="6">
    <location>
        <begin position="1"/>
        <end position="20"/>
    </location>
</feature>
<feature type="transmembrane region" description="Helical" evidence="7">
    <location>
        <begin position="176"/>
        <end position="197"/>
    </location>
</feature>
<dbReference type="InterPro" id="IPR036259">
    <property type="entry name" value="MFS_trans_sf"/>
</dbReference>
<feature type="transmembrane region" description="Helical" evidence="7">
    <location>
        <begin position="319"/>
        <end position="338"/>
    </location>
</feature>
<evidence type="ECO:0000256" key="4">
    <source>
        <dbReference type="ARBA" id="ARBA00022989"/>
    </source>
</evidence>
<comment type="subcellular location">
    <subcellularLocation>
        <location evidence="1">Membrane</location>
        <topology evidence="1">Multi-pass membrane protein</topology>
    </subcellularLocation>
</comment>
<protein>
    <submittedName>
        <fullName evidence="9">Major facilitator superfamily transporter</fullName>
    </submittedName>
</protein>
<keyword evidence="4 7" id="KW-1133">Transmembrane helix</keyword>
<evidence type="ECO:0000256" key="1">
    <source>
        <dbReference type="ARBA" id="ARBA00004141"/>
    </source>
</evidence>
<dbReference type="InterPro" id="IPR011701">
    <property type="entry name" value="MFS"/>
</dbReference>
<evidence type="ECO:0000259" key="8">
    <source>
        <dbReference type="PROSITE" id="PS50850"/>
    </source>
</evidence>
<keyword evidence="5 7" id="KW-0472">Membrane</keyword>
<reference evidence="9 10" key="1">
    <citation type="submission" date="2023-01" db="EMBL/GenBank/DDBJ databases">
        <title>Analysis of 21 Apiospora genomes using comparative genomics revels a genus with tremendous synthesis potential of carbohydrate active enzymes and secondary metabolites.</title>
        <authorList>
            <person name="Sorensen T."/>
        </authorList>
    </citation>
    <scope>NUCLEOTIDE SEQUENCE [LARGE SCALE GENOMIC DNA]</scope>
    <source>
        <strain evidence="9 10">CBS 83171</strain>
    </source>
</reference>
<feature type="transmembrane region" description="Helical" evidence="7">
    <location>
        <begin position="359"/>
        <end position="380"/>
    </location>
</feature>
<feature type="domain" description="Major facilitator superfamily (MFS) profile" evidence="8">
    <location>
        <begin position="48"/>
        <end position="486"/>
    </location>
</feature>
<evidence type="ECO:0000256" key="7">
    <source>
        <dbReference type="SAM" id="Phobius"/>
    </source>
</evidence>
<dbReference type="Proteomes" id="UP001446871">
    <property type="component" value="Unassembled WGS sequence"/>
</dbReference>
<sequence length="490" mass="52850">MEEPKDVDTSSVSGAEADDAAPATIEVWWTEPENADPTNPMSWSSRKKWTNILTISAISFLTPGVVHAGPGSPVRHGRFRHRLPRFATFVVSIFVLGFACGPLVLAPLSELYGRVLVYHVTNVLFCIFTVACALARGPAMLLAFRFLSGFAGVATITIGSGTIADVMPRERRGRAVSIWSVGTILGPMVGPIIGGYVADVAGWRWMFWIMAIVVGVVTVIAYFVLEETYPPVLLERKAARLRKETGNPHYRSKLALDLTPTQLFTRSILRPTKMLLCCPIVTVMCTYVAILYGTLYLLFSTYSFVFKEVYGFSTTAAGLVFLAGGMGTLAGLAYIANFSDRSVRKYAAAGKPVLPEARLPLVITVPGALTFPLGLFVYGWSAEARVHWIVPQIGTAITGFGSILVFVAVQTYLIDAFEGHAASVVGANAVLRGLAGALIPLGGLGLYEALGWGWGNSLLGFVALLFAPILWILGAHGARIRDMKSNKLEL</sequence>
<dbReference type="PANTHER" id="PTHR23502">
    <property type="entry name" value="MAJOR FACILITATOR SUPERFAMILY"/>
    <property type="match status" value="1"/>
</dbReference>
<feature type="transmembrane region" description="Helical" evidence="7">
    <location>
        <begin position="49"/>
        <end position="66"/>
    </location>
</feature>
<name>A0ABR1U1B4_9PEZI</name>
<comment type="caution">
    <text evidence="9">The sequence shown here is derived from an EMBL/GenBank/DDBJ whole genome shotgun (WGS) entry which is preliminary data.</text>
</comment>
<keyword evidence="3 7" id="KW-0812">Transmembrane</keyword>
<evidence type="ECO:0000256" key="2">
    <source>
        <dbReference type="ARBA" id="ARBA00008335"/>
    </source>
</evidence>
<feature type="transmembrane region" description="Helical" evidence="7">
    <location>
        <begin position="142"/>
        <end position="164"/>
    </location>
</feature>
<feature type="transmembrane region" description="Helical" evidence="7">
    <location>
        <begin position="274"/>
        <end position="299"/>
    </location>
</feature>
<feature type="transmembrane region" description="Helical" evidence="7">
    <location>
        <begin position="86"/>
        <end position="108"/>
    </location>
</feature>
<dbReference type="PANTHER" id="PTHR23502:SF68">
    <property type="entry name" value="MULTIDRUG TRANSPORTER, PUTATIVE (AFU_ORTHOLOGUE AFUA_3G01120)-RELATED"/>
    <property type="match status" value="1"/>
</dbReference>
<dbReference type="Gene3D" id="1.20.1250.20">
    <property type="entry name" value="MFS general substrate transporter like domains"/>
    <property type="match status" value="1"/>
</dbReference>